<gene>
    <name evidence="7" type="ORF">CY34DRAFT_580095</name>
</gene>
<sequence length="75" mass="8568">MRQELNMQGNDFNKINTIFTCGYIVGMIPNNLMLQVVPPRLWFPSMQIVWGVLTFWFVSIVQNAATSTALTNLMT</sequence>
<name>A0A0D0B3P3_9AGAM</name>
<dbReference type="PANTHER" id="PTHR43791:SF4">
    <property type="entry name" value="PANTOTHENATE TRANSPORTER FEN2"/>
    <property type="match status" value="1"/>
</dbReference>
<organism evidence="7 8">
    <name type="scientific">Suillus luteus UH-Slu-Lm8-n1</name>
    <dbReference type="NCBI Taxonomy" id="930992"/>
    <lineage>
        <taxon>Eukaryota</taxon>
        <taxon>Fungi</taxon>
        <taxon>Dikarya</taxon>
        <taxon>Basidiomycota</taxon>
        <taxon>Agaricomycotina</taxon>
        <taxon>Agaricomycetes</taxon>
        <taxon>Agaricomycetidae</taxon>
        <taxon>Boletales</taxon>
        <taxon>Suillineae</taxon>
        <taxon>Suillaceae</taxon>
        <taxon>Suillus</taxon>
    </lineage>
</organism>
<dbReference type="GO" id="GO:0098717">
    <property type="term" value="P:pantothenate import across plasma membrane"/>
    <property type="evidence" value="ECO:0007669"/>
    <property type="project" value="TreeGrafter"/>
</dbReference>
<evidence type="ECO:0000313" key="7">
    <source>
        <dbReference type="EMBL" id="KIK48706.1"/>
    </source>
</evidence>
<dbReference type="GO" id="GO:0015233">
    <property type="term" value="F:pantothenate transmembrane transporter activity"/>
    <property type="evidence" value="ECO:0007669"/>
    <property type="project" value="TreeGrafter"/>
</dbReference>
<dbReference type="EMBL" id="KN835136">
    <property type="protein sequence ID" value="KIK48706.1"/>
    <property type="molecule type" value="Genomic_DNA"/>
</dbReference>
<evidence type="ECO:0000256" key="2">
    <source>
        <dbReference type="ARBA" id="ARBA00022448"/>
    </source>
</evidence>
<evidence type="ECO:0000313" key="8">
    <source>
        <dbReference type="Proteomes" id="UP000054485"/>
    </source>
</evidence>
<reference evidence="8" key="2">
    <citation type="submission" date="2015-01" db="EMBL/GenBank/DDBJ databases">
        <title>Evolutionary Origins and Diversification of the Mycorrhizal Mutualists.</title>
        <authorList>
            <consortium name="DOE Joint Genome Institute"/>
            <consortium name="Mycorrhizal Genomics Consortium"/>
            <person name="Kohler A."/>
            <person name="Kuo A."/>
            <person name="Nagy L.G."/>
            <person name="Floudas D."/>
            <person name="Copeland A."/>
            <person name="Barry K.W."/>
            <person name="Cichocki N."/>
            <person name="Veneault-Fourrey C."/>
            <person name="LaButti K."/>
            <person name="Lindquist E.A."/>
            <person name="Lipzen A."/>
            <person name="Lundell T."/>
            <person name="Morin E."/>
            <person name="Murat C."/>
            <person name="Riley R."/>
            <person name="Ohm R."/>
            <person name="Sun H."/>
            <person name="Tunlid A."/>
            <person name="Henrissat B."/>
            <person name="Grigoriev I.V."/>
            <person name="Hibbett D.S."/>
            <person name="Martin F."/>
        </authorList>
    </citation>
    <scope>NUCLEOTIDE SEQUENCE [LARGE SCALE GENOMIC DNA]</scope>
    <source>
        <strain evidence="8">UH-Slu-Lm8-n1</strain>
    </source>
</reference>
<dbReference type="Gene3D" id="1.20.1250.20">
    <property type="entry name" value="MFS general substrate transporter like domains"/>
    <property type="match status" value="1"/>
</dbReference>
<keyword evidence="2" id="KW-0813">Transport</keyword>
<dbReference type="InterPro" id="IPR036259">
    <property type="entry name" value="MFS_trans_sf"/>
</dbReference>
<dbReference type="GO" id="GO:0005886">
    <property type="term" value="C:plasma membrane"/>
    <property type="evidence" value="ECO:0007669"/>
    <property type="project" value="TreeGrafter"/>
</dbReference>
<accession>A0A0D0B3P3</accession>
<evidence type="ECO:0000256" key="1">
    <source>
        <dbReference type="ARBA" id="ARBA00004141"/>
    </source>
</evidence>
<feature type="transmembrane region" description="Helical" evidence="6">
    <location>
        <begin position="48"/>
        <end position="70"/>
    </location>
</feature>
<feature type="transmembrane region" description="Helical" evidence="6">
    <location>
        <begin position="12"/>
        <end position="28"/>
    </location>
</feature>
<dbReference type="InParanoid" id="A0A0D0B3P3"/>
<dbReference type="SUPFAM" id="SSF103473">
    <property type="entry name" value="MFS general substrate transporter"/>
    <property type="match status" value="1"/>
</dbReference>
<keyword evidence="5 6" id="KW-0472">Membrane</keyword>
<evidence type="ECO:0000256" key="5">
    <source>
        <dbReference type="ARBA" id="ARBA00023136"/>
    </source>
</evidence>
<evidence type="ECO:0000256" key="4">
    <source>
        <dbReference type="ARBA" id="ARBA00022989"/>
    </source>
</evidence>
<reference evidence="7 8" key="1">
    <citation type="submission" date="2014-04" db="EMBL/GenBank/DDBJ databases">
        <authorList>
            <consortium name="DOE Joint Genome Institute"/>
            <person name="Kuo A."/>
            <person name="Ruytinx J."/>
            <person name="Rineau F."/>
            <person name="Colpaert J."/>
            <person name="Kohler A."/>
            <person name="Nagy L.G."/>
            <person name="Floudas D."/>
            <person name="Copeland A."/>
            <person name="Barry K.W."/>
            <person name="Cichocki N."/>
            <person name="Veneault-Fourrey C."/>
            <person name="LaButti K."/>
            <person name="Lindquist E.A."/>
            <person name="Lipzen A."/>
            <person name="Lundell T."/>
            <person name="Morin E."/>
            <person name="Murat C."/>
            <person name="Sun H."/>
            <person name="Tunlid A."/>
            <person name="Henrissat B."/>
            <person name="Grigoriev I.V."/>
            <person name="Hibbett D.S."/>
            <person name="Martin F."/>
            <person name="Nordberg H.P."/>
            <person name="Cantor M.N."/>
            <person name="Hua S.X."/>
        </authorList>
    </citation>
    <scope>NUCLEOTIDE SEQUENCE [LARGE SCALE GENOMIC DNA]</scope>
    <source>
        <strain evidence="7 8">UH-Slu-Lm8-n1</strain>
    </source>
</reference>
<keyword evidence="3 6" id="KW-0812">Transmembrane</keyword>
<dbReference type="OrthoDB" id="3639251at2759"/>
<dbReference type="PANTHER" id="PTHR43791">
    <property type="entry name" value="PERMEASE-RELATED"/>
    <property type="match status" value="1"/>
</dbReference>
<keyword evidence="8" id="KW-1185">Reference proteome</keyword>
<evidence type="ECO:0000256" key="6">
    <source>
        <dbReference type="SAM" id="Phobius"/>
    </source>
</evidence>
<protein>
    <submittedName>
        <fullName evidence="7">Uncharacterized protein</fullName>
    </submittedName>
</protein>
<dbReference type="HOGENOM" id="CLU_2672772_0_0_1"/>
<keyword evidence="4 6" id="KW-1133">Transmembrane helix</keyword>
<dbReference type="AlphaFoldDB" id="A0A0D0B3P3"/>
<evidence type="ECO:0000256" key="3">
    <source>
        <dbReference type="ARBA" id="ARBA00022692"/>
    </source>
</evidence>
<dbReference type="Proteomes" id="UP000054485">
    <property type="component" value="Unassembled WGS sequence"/>
</dbReference>
<comment type="subcellular location">
    <subcellularLocation>
        <location evidence="1">Membrane</location>
        <topology evidence="1">Multi-pass membrane protein</topology>
    </subcellularLocation>
</comment>
<proteinExistence type="predicted"/>
<dbReference type="STRING" id="930992.A0A0D0B3P3"/>